<name>A0A392VQV7_9FABA</name>
<protein>
    <submittedName>
        <fullName evidence="1">Uncharacterized protein</fullName>
    </submittedName>
</protein>
<organism evidence="1 2">
    <name type="scientific">Trifolium medium</name>
    <dbReference type="NCBI Taxonomy" id="97028"/>
    <lineage>
        <taxon>Eukaryota</taxon>
        <taxon>Viridiplantae</taxon>
        <taxon>Streptophyta</taxon>
        <taxon>Embryophyta</taxon>
        <taxon>Tracheophyta</taxon>
        <taxon>Spermatophyta</taxon>
        <taxon>Magnoliopsida</taxon>
        <taxon>eudicotyledons</taxon>
        <taxon>Gunneridae</taxon>
        <taxon>Pentapetalae</taxon>
        <taxon>rosids</taxon>
        <taxon>fabids</taxon>
        <taxon>Fabales</taxon>
        <taxon>Fabaceae</taxon>
        <taxon>Papilionoideae</taxon>
        <taxon>50 kb inversion clade</taxon>
        <taxon>NPAAA clade</taxon>
        <taxon>Hologalegina</taxon>
        <taxon>IRL clade</taxon>
        <taxon>Trifolieae</taxon>
        <taxon>Trifolium</taxon>
    </lineage>
</organism>
<keyword evidence="2" id="KW-1185">Reference proteome</keyword>
<dbReference type="AlphaFoldDB" id="A0A392VQV7"/>
<reference evidence="1 2" key="1">
    <citation type="journal article" date="2018" name="Front. Plant Sci.">
        <title>Red Clover (Trifolium pratense) and Zigzag Clover (T. medium) - A Picture of Genomic Similarities and Differences.</title>
        <authorList>
            <person name="Dluhosova J."/>
            <person name="Istvanek J."/>
            <person name="Nedelnik J."/>
            <person name="Repkova J."/>
        </authorList>
    </citation>
    <scope>NUCLEOTIDE SEQUENCE [LARGE SCALE GENOMIC DNA]</scope>
    <source>
        <strain evidence="2">cv. 10/8</strain>
        <tissue evidence="1">Leaf</tissue>
    </source>
</reference>
<evidence type="ECO:0000313" key="2">
    <source>
        <dbReference type="Proteomes" id="UP000265520"/>
    </source>
</evidence>
<accession>A0A392VQV7</accession>
<comment type="caution">
    <text evidence="1">The sequence shown here is derived from an EMBL/GenBank/DDBJ whole genome shotgun (WGS) entry which is preliminary data.</text>
</comment>
<dbReference type="Proteomes" id="UP000265520">
    <property type="component" value="Unassembled WGS sequence"/>
</dbReference>
<sequence>MSLLRAGMRDVNVPVLMKQILNFLNQSGILMESWGWLVQD</sequence>
<proteinExistence type="predicted"/>
<feature type="non-terminal residue" evidence="1">
    <location>
        <position position="40"/>
    </location>
</feature>
<dbReference type="EMBL" id="LXQA011229697">
    <property type="protein sequence ID" value="MCI89873.1"/>
    <property type="molecule type" value="Genomic_DNA"/>
</dbReference>
<evidence type="ECO:0000313" key="1">
    <source>
        <dbReference type="EMBL" id="MCI89873.1"/>
    </source>
</evidence>